<evidence type="ECO:0000259" key="2">
    <source>
        <dbReference type="Pfam" id="PF23328"/>
    </source>
</evidence>
<dbReference type="Proteomes" id="UP000276776">
    <property type="component" value="Unassembled WGS sequence"/>
</dbReference>
<evidence type="ECO:0000313" key="4">
    <source>
        <dbReference type="Proteomes" id="UP000276776"/>
    </source>
</evidence>
<organism evidence="5">
    <name type="scientific">Thelazia callipaeda</name>
    <name type="common">Oriental eyeworm</name>
    <name type="synonym">Parasitic nematode</name>
    <dbReference type="NCBI Taxonomy" id="103827"/>
    <lineage>
        <taxon>Eukaryota</taxon>
        <taxon>Metazoa</taxon>
        <taxon>Ecdysozoa</taxon>
        <taxon>Nematoda</taxon>
        <taxon>Chromadorea</taxon>
        <taxon>Rhabditida</taxon>
        <taxon>Spirurina</taxon>
        <taxon>Spiruromorpha</taxon>
        <taxon>Thelazioidea</taxon>
        <taxon>Thelaziidae</taxon>
        <taxon>Thelazia</taxon>
    </lineage>
</organism>
<sequence>MGNFFGGDCVVVVILVIAPVVVVIAIVLVSVHAAEVNIGCELKYPETCAYRLAYAETDWISVHRRLNAPDTIHLTKCLSPLLTCSVIPDSSSIPNSNSASFSRQQCSCQCKADSATFLPSIRSCIDKLG</sequence>
<dbReference type="OrthoDB" id="5806415at2759"/>
<feature type="domain" description="Shavenoid isoform B-like N-terminal" evidence="2">
    <location>
        <begin position="59"/>
        <end position="128"/>
    </location>
</feature>
<evidence type="ECO:0000313" key="3">
    <source>
        <dbReference type="EMBL" id="VDN06201.1"/>
    </source>
</evidence>
<accession>A0A0N5D6H6</accession>
<keyword evidence="4" id="KW-1185">Reference proteome</keyword>
<evidence type="ECO:0000313" key="5">
    <source>
        <dbReference type="WBParaSite" id="TCLT_0000863701-mRNA-1"/>
    </source>
</evidence>
<feature type="transmembrane region" description="Helical" evidence="1">
    <location>
        <begin position="12"/>
        <end position="34"/>
    </location>
</feature>
<keyword evidence="1" id="KW-0812">Transmembrane</keyword>
<proteinExistence type="predicted"/>
<name>A0A0N5D6H6_THECL</name>
<dbReference type="InterPro" id="IPR057507">
    <property type="entry name" value="Sha_B-like_N"/>
</dbReference>
<reference evidence="5" key="1">
    <citation type="submission" date="2017-02" db="UniProtKB">
        <authorList>
            <consortium name="WormBaseParasite"/>
        </authorList>
    </citation>
    <scope>IDENTIFICATION</scope>
</reference>
<dbReference type="Pfam" id="PF23328">
    <property type="entry name" value="Sha_B_N"/>
    <property type="match status" value="1"/>
</dbReference>
<keyword evidence="1" id="KW-1133">Transmembrane helix</keyword>
<evidence type="ECO:0000256" key="1">
    <source>
        <dbReference type="SAM" id="Phobius"/>
    </source>
</evidence>
<dbReference type="WBParaSite" id="TCLT_0000863701-mRNA-1">
    <property type="protein sequence ID" value="TCLT_0000863701-mRNA-1"/>
    <property type="gene ID" value="TCLT_0000863701"/>
</dbReference>
<keyword evidence="1" id="KW-0472">Membrane</keyword>
<reference evidence="3 4" key="2">
    <citation type="submission" date="2018-11" db="EMBL/GenBank/DDBJ databases">
        <authorList>
            <consortium name="Pathogen Informatics"/>
        </authorList>
    </citation>
    <scope>NUCLEOTIDE SEQUENCE [LARGE SCALE GENOMIC DNA]</scope>
</reference>
<dbReference type="AlphaFoldDB" id="A0A0N5D6H6"/>
<gene>
    <name evidence="3" type="ORF">TCLT_LOCUS8626</name>
</gene>
<protein>
    <recommendedName>
        <fullName evidence="2">Shavenoid isoform B-like N-terminal domain-containing protein</fullName>
    </recommendedName>
</protein>
<dbReference type="EMBL" id="UYYF01004660">
    <property type="protein sequence ID" value="VDN06201.1"/>
    <property type="molecule type" value="Genomic_DNA"/>
</dbReference>
<dbReference type="OMA" id="DWISVHR"/>